<dbReference type="EMBL" id="JBIACK010000007">
    <property type="protein sequence ID" value="MFE8701830.1"/>
    <property type="molecule type" value="Genomic_DNA"/>
</dbReference>
<dbReference type="Proteomes" id="UP001601059">
    <property type="component" value="Unassembled WGS sequence"/>
</dbReference>
<reference evidence="1 2" key="1">
    <citation type="submission" date="2024-08" db="EMBL/GenBank/DDBJ databases">
        <title>Two novel Cytobacillus novel species.</title>
        <authorList>
            <person name="Liu G."/>
        </authorList>
    </citation>
    <scope>NUCLEOTIDE SEQUENCE [LARGE SCALE GENOMIC DNA]</scope>
    <source>
        <strain evidence="1 2">FJAT-54145</strain>
    </source>
</reference>
<dbReference type="Gene3D" id="3.30.360.40">
    <property type="entry name" value="YwmB-like"/>
    <property type="match status" value="1"/>
</dbReference>
<evidence type="ECO:0000313" key="1">
    <source>
        <dbReference type="EMBL" id="MFE8701830.1"/>
    </source>
</evidence>
<dbReference type="Pfam" id="PF08680">
    <property type="entry name" value="DUF1779"/>
    <property type="match status" value="1"/>
</dbReference>
<dbReference type="InterPro" id="IPR036209">
    <property type="entry name" value="YwmB-like_sf"/>
</dbReference>
<comment type="caution">
    <text evidence="1">The sequence shown here is derived from an EMBL/GenBank/DDBJ whole genome shotgun (WGS) entry which is preliminary data.</text>
</comment>
<accession>A0ABW6KC65</accession>
<keyword evidence="2" id="KW-1185">Reference proteome</keyword>
<dbReference type="RefSeq" id="WP_389361797.1">
    <property type="nucleotide sequence ID" value="NZ_JBIACK010000007.1"/>
</dbReference>
<proteinExistence type="predicted"/>
<dbReference type="Gene3D" id="3.30.2030.10">
    <property type="entry name" value="YwmB-like"/>
    <property type="match status" value="1"/>
</dbReference>
<dbReference type="SUPFAM" id="SSF143842">
    <property type="entry name" value="YwmB-like"/>
    <property type="match status" value="1"/>
</dbReference>
<sequence length="248" mass="28182">MKKTGLALLLIGITCFMMITTGNKTTIAKGELDLLKIASVLHDEDILINGWSLHAREKLEDFQTLEEVKNYGFSLKEKFPNWTWDEESESDMWNLSAEHVTKEGRTETIQLLSTHTKSNPQTYIIYEAKGKIFNEETEHFLEKQLSEKFSVIFRQDATIFSCIKGEFNDNINESLPLTVKNLLKAFKAKEIEALNEETFVSTSAYSPLFAESITTNEQDMNLQLGVRKQGLGARTTLVVGTPIITIEY</sequence>
<organism evidence="1 2">
    <name type="scientific">Cytobacillus spartinae</name>
    <dbReference type="NCBI Taxonomy" id="3299023"/>
    <lineage>
        <taxon>Bacteria</taxon>
        <taxon>Bacillati</taxon>
        <taxon>Bacillota</taxon>
        <taxon>Bacilli</taxon>
        <taxon>Bacillales</taxon>
        <taxon>Bacillaceae</taxon>
        <taxon>Cytobacillus</taxon>
    </lineage>
</organism>
<gene>
    <name evidence="1" type="ORF">ACFYKX_14615</name>
</gene>
<protein>
    <submittedName>
        <fullName evidence="1">YwmB family TATA-box binding protein</fullName>
    </submittedName>
</protein>
<name>A0ABW6KC65_9BACI</name>
<evidence type="ECO:0000313" key="2">
    <source>
        <dbReference type="Proteomes" id="UP001601059"/>
    </source>
</evidence>
<dbReference type="InterPro" id="IPR014794">
    <property type="entry name" value="DUF1779"/>
</dbReference>